<feature type="compositionally biased region" description="Basic and acidic residues" evidence="1">
    <location>
        <begin position="10"/>
        <end position="20"/>
    </location>
</feature>
<sequence length="74" mass="8819">VAPHPHGSHRAYDPRRVDPRRPRRRRGCRHRLPDRARPRLLRDGHHGRRTRRAGQAAAGRRRPRDHAPADRRRL</sequence>
<proteinExistence type="predicted"/>
<feature type="non-terminal residue" evidence="2">
    <location>
        <position position="74"/>
    </location>
</feature>
<name>A0A6J4RS29_9ACTN</name>
<accession>A0A6J4RS29</accession>
<protein>
    <submittedName>
        <fullName evidence="2">Uncharacterized protein</fullName>
    </submittedName>
</protein>
<feature type="compositionally biased region" description="Basic residues" evidence="1">
    <location>
        <begin position="21"/>
        <end position="30"/>
    </location>
</feature>
<dbReference type="EMBL" id="CADCVR010000024">
    <property type="protein sequence ID" value="CAA9480789.1"/>
    <property type="molecule type" value="Genomic_DNA"/>
</dbReference>
<organism evidence="2">
    <name type="scientific">uncultured Solirubrobacteraceae bacterium</name>
    <dbReference type="NCBI Taxonomy" id="1162706"/>
    <lineage>
        <taxon>Bacteria</taxon>
        <taxon>Bacillati</taxon>
        <taxon>Actinomycetota</taxon>
        <taxon>Thermoleophilia</taxon>
        <taxon>Solirubrobacterales</taxon>
        <taxon>Solirubrobacteraceae</taxon>
        <taxon>environmental samples</taxon>
    </lineage>
</organism>
<feature type="non-terminal residue" evidence="2">
    <location>
        <position position="1"/>
    </location>
</feature>
<feature type="region of interest" description="Disordered" evidence="1">
    <location>
        <begin position="1"/>
        <end position="74"/>
    </location>
</feature>
<gene>
    <name evidence="2" type="ORF">AVDCRST_MAG53-683</name>
</gene>
<dbReference type="AlphaFoldDB" id="A0A6J4RS29"/>
<feature type="compositionally biased region" description="Basic and acidic residues" evidence="1">
    <location>
        <begin position="31"/>
        <end position="44"/>
    </location>
</feature>
<evidence type="ECO:0000313" key="2">
    <source>
        <dbReference type="EMBL" id="CAA9480789.1"/>
    </source>
</evidence>
<feature type="compositionally biased region" description="Basic and acidic residues" evidence="1">
    <location>
        <begin position="65"/>
        <end position="74"/>
    </location>
</feature>
<evidence type="ECO:0000256" key="1">
    <source>
        <dbReference type="SAM" id="MobiDB-lite"/>
    </source>
</evidence>
<reference evidence="2" key="1">
    <citation type="submission" date="2020-02" db="EMBL/GenBank/DDBJ databases">
        <authorList>
            <person name="Meier V. D."/>
        </authorList>
    </citation>
    <scope>NUCLEOTIDE SEQUENCE</scope>
    <source>
        <strain evidence="2">AVDCRST_MAG53</strain>
    </source>
</reference>